<dbReference type="RefSeq" id="XP_018010485.1">
    <property type="nucleotide sequence ID" value="XM_018154996.2"/>
</dbReference>
<keyword evidence="1" id="KW-1185">Reference proteome</keyword>
<dbReference type="GeneID" id="108667895"/>
<gene>
    <name evidence="2 3 4" type="primary">LOC108667895</name>
</gene>
<protein>
    <submittedName>
        <fullName evidence="2 3">Uncharacterized protein LOC108667895</fullName>
    </submittedName>
</protein>
<evidence type="ECO:0000313" key="1">
    <source>
        <dbReference type="Proteomes" id="UP000694843"/>
    </source>
</evidence>
<accession>A0A8B7NA77</accession>
<organism evidence="1 2">
    <name type="scientific">Hyalella azteca</name>
    <name type="common">Amphipod</name>
    <dbReference type="NCBI Taxonomy" id="294128"/>
    <lineage>
        <taxon>Eukaryota</taxon>
        <taxon>Metazoa</taxon>
        <taxon>Ecdysozoa</taxon>
        <taxon>Arthropoda</taxon>
        <taxon>Crustacea</taxon>
        <taxon>Multicrustacea</taxon>
        <taxon>Malacostraca</taxon>
        <taxon>Eumalacostraca</taxon>
        <taxon>Peracarida</taxon>
        <taxon>Amphipoda</taxon>
        <taxon>Senticaudata</taxon>
        <taxon>Talitrida</taxon>
        <taxon>Talitroidea</taxon>
        <taxon>Hyalellidae</taxon>
        <taxon>Hyalella</taxon>
    </lineage>
</organism>
<evidence type="ECO:0000313" key="2">
    <source>
        <dbReference type="RefSeq" id="XP_018010485.1"/>
    </source>
</evidence>
<dbReference type="RefSeq" id="XP_047739832.1">
    <property type="nucleotide sequence ID" value="XM_047883876.1"/>
</dbReference>
<evidence type="ECO:0000313" key="3">
    <source>
        <dbReference type="RefSeq" id="XP_047739832.1"/>
    </source>
</evidence>
<proteinExistence type="predicted"/>
<sequence>MAQYSEQLFLAPHASGVYNVALAHHNNQALASHRPPLYSLGSYSASNAQLAPTNINNYQNLLQYQQNATAATHYQNNTTALIPYANAQQMAGIRTFEELQNSEEFDRRSRKMINTIPSHPILPFPSMQDDRKYSYKLADMKEIFMWYTARQQAVSRAFGHRAIVENLIIYLEGLKVTYRDKDISIKECVNWAGVLDTDGGPRPDEAFRDSLNIKMEADTKITCPFIIDTVVNFLHTGTLGSLCMMETISSYFIPVHNGSGLSKSEIYQDASQLTDKGVGYKKVVGGYAPGECGTLTIHQDGSYSLKAYGIILVVGIDFVAMTCKPVTIERLTTSSIRLLHPRGQYNLPKHVLRYPNRPVASDLTLPSTPMKGTETPHGTMVFMRRDHLI</sequence>
<reference evidence="2 3" key="1">
    <citation type="submission" date="2025-04" db="UniProtKB">
        <authorList>
            <consortium name="RefSeq"/>
        </authorList>
    </citation>
    <scope>IDENTIFICATION</scope>
    <source>
        <tissue evidence="2 3">Whole organism</tissue>
    </source>
</reference>
<dbReference type="Proteomes" id="UP000694843">
    <property type="component" value="Unplaced"/>
</dbReference>
<dbReference type="AlphaFoldDB" id="A0A8B7NA77"/>
<evidence type="ECO:0000313" key="4">
    <source>
        <dbReference type="RefSeq" id="XP_047739833.1"/>
    </source>
</evidence>
<dbReference type="OrthoDB" id="10357576at2759"/>
<name>A0A8B7NA77_HYAAZ</name>
<dbReference type="RefSeq" id="XP_047739833.1">
    <property type="nucleotide sequence ID" value="XM_047883877.1"/>
</dbReference>
<dbReference type="KEGG" id="hazt:108667895"/>